<organism evidence="1 2">
    <name type="scientific">Linum tenue</name>
    <dbReference type="NCBI Taxonomy" id="586396"/>
    <lineage>
        <taxon>Eukaryota</taxon>
        <taxon>Viridiplantae</taxon>
        <taxon>Streptophyta</taxon>
        <taxon>Embryophyta</taxon>
        <taxon>Tracheophyta</taxon>
        <taxon>Spermatophyta</taxon>
        <taxon>Magnoliopsida</taxon>
        <taxon>eudicotyledons</taxon>
        <taxon>Gunneridae</taxon>
        <taxon>Pentapetalae</taxon>
        <taxon>rosids</taxon>
        <taxon>fabids</taxon>
        <taxon>Malpighiales</taxon>
        <taxon>Linaceae</taxon>
        <taxon>Linum</taxon>
    </lineage>
</organism>
<comment type="caution">
    <text evidence="1">The sequence shown here is derived from an EMBL/GenBank/DDBJ whole genome shotgun (WGS) entry which is preliminary data.</text>
</comment>
<dbReference type="EMBL" id="CAMGYJ010000011">
    <property type="protein sequence ID" value="CAI0560045.1"/>
    <property type="molecule type" value="Genomic_DNA"/>
</dbReference>
<dbReference type="AlphaFoldDB" id="A0AAV0RRG6"/>
<name>A0AAV0RRG6_9ROSI</name>
<accession>A0AAV0RRG6</accession>
<protein>
    <submittedName>
        <fullName evidence="1">Uncharacterized protein</fullName>
    </submittedName>
</protein>
<evidence type="ECO:0000313" key="2">
    <source>
        <dbReference type="Proteomes" id="UP001154282"/>
    </source>
</evidence>
<gene>
    <name evidence="1" type="ORF">LITE_LOCUS49514</name>
</gene>
<proteinExistence type="predicted"/>
<dbReference type="Proteomes" id="UP001154282">
    <property type="component" value="Unassembled WGS sequence"/>
</dbReference>
<evidence type="ECO:0000313" key="1">
    <source>
        <dbReference type="EMBL" id="CAI0560045.1"/>
    </source>
</evidence>
<keyword evidence="2" id="KW-1185">Reference proteome</keyword>
<sequence length="36" mass="3816">MASTGTNISLHFQTPLFSFSESCVALELRASSNPGD</sequence>
<reference evidence="1" key="1">
    <citation type="submission" date="2022-08" db="EMBL/GenBank/DDBJ databases">
        <authorList>
            <person name="Gutierrez-Valencia J."/>
        </authorList>
    </citation>
    <scope>NUCLEOTIDE SEQUENCE</scope>
</reference>